<dbReference type="EMBL" id="JBELPY010000009">
    <property type="protein sequence ID" value="MFL9834984.1"/>
    <property type="molecule type" value="Genomic_DNA"/>
</dbReference>
<dbReference type="Proteomes" id="UP001629058">
    <property type="component" value="Unassembled WGS sequence"/>
</dbReference>
<protein>
    <submittedName>
        <fullName evidence="1">Uncharacterized protein</fullName>
    </submittedName>
</protein>
<reference evidence="1 2" key="1">
    <citation type="submission" date="2024-06" db="EMBL/GenBank/DDBJ databases">
        <authorList>
            <person name="Kaempfer P."/>
            <person name="Viver T."/>
        </authorList>
    </citation>
    <scope>NUCLEOTIDE SEQUENCE [LARGE SCALE GENOMIC DNA]</scope>
    <source>
        <strain evidence="1 2">ST-37</strain>
    </source>
</reference>
<keyword evidence="2" id="KW-1185">Reference proteome</keyword>
<gene>
    <name evidence="1" type="ORF">ABS765_13220</name>
</gene>
<comment type="caution">
    <text evidence="1">The sequence shown here is derived from an EMBL/GenBank/DDBJ whole genome shotgun (WGS) entry which is preliminary data.</text>
</comment>
<organism evidence="1 2">
    <name type="scientific">Chryseobacterium terrae</name>
    <dbReference type="NCBI Taxonomy" id="3163299"/>
    <lineage>
        <taxon>Bacteria</taxon>
        <taxon>Pseudomonadati</taxon>
        <taxon>Bacteroidota</taxon>
        <taxon>Flavobacteriia</taxon>
        <taxon>Flavobacteriales</taxon>
        <taxon>Weeksellaceae</taxon>
        <taxon>Chryseobacterium group</taxon>
        <taxon>Chryseobacterium</taxon>
    </lineage>
</organism>
<dbReference type="RefSeq" id="WP_408091290.1">
    <property type="nucleotide sequence ID" value="NZ_JBELPY010000009.1"/>
</dbReference>
<sequence length="98" mass="11841">MNADNNTNHSQTFNSYEEAIEYREKNFKYNHSLRLYTNRVFKHNQWITMAIIISPEELSEAEEFRKVFMNDFSKYHDVLANDYAKTKKFVLRSHSIKI</sequence>
<name>A0ABW8Y4F3_9FLAO</name>
<accession>A0ABW8Y4F3</accession>
<evidence type="ECO:0000313" key="1">
    <source>
        <dbReference type="EMBL" id="MFL9834984.1"/>
    </source>
</evidence>
<proteinExistence type="predicted"/>
<evidence type="ECO:0000313" key="2">
    <source>
        <dbReference type="Proteomes" id="UP001629058"/>
    </source>
</evidence>